<dbReference type="PANTHER" id="PTHR13878">
    <property type="entry name" value="GULONOLACTONE OXIDASE"/>
    <property type="match status" value="1"/>
</dbReference>
<keyword evidence="3" id="KW-0732">Signal</keyword>
<sequence length="566" mass="61230">MQRLIFLLLALTLCVNAANNTKCRCFPSDPCWPSSQEWTDFNTTLGGKLISTVPLGSVCHTRGESSGYSEHACANLIADWGFPATHYSTSASPMASWFANFSCDPFMPRDSPCTITTLQRYAVNVSGFQDVRKTIQFAREHNLRLVIRNTGHDYLGKSTAPGGLALWMHHLKDTKFLEYSSEAYSGPALRLGAGIQGFDGMAAAHSQNKVILAGNCESVGIAGGYSQGGGHGQLASRFGLAADQILEWEVVTADGRHLIASSERYSDLFWALSGGGGGTFAVVMSVTVKAHPEVGTASANLTFSGACVATDVFWNIVRNFVVEIAPIVDAGAVAIWAVIGKTFSLTPISWPGGTVEQLQNGLASTLALLENNTIKYELYPKIAYHIQQFPTFWDSYATMNPRSNITEAQVGGRLIPRSVLDLDPSSLIATLRGISELGVVVSGVSLNVSRPPVSYNAVNPAWRDAAISIVLGTGFNYTNRDEDVKCQSLMTDVLIPRLTAISPDSGAYLNEADWKQPNWQSTFYGSHHPALGAIKQKFDPDEMFYARTAVGSEAWTEQTDGRLCRA</sequence>
<name>A0A1S9RDM6_PENBI</name>
<accession>A0A1S9RDM6</accession>
<dbReference type="Gene3D" id="3.30.465.10">
    <property type="match status" value="2"/>
</dbReference>
<dbReference type="PROSITE" id="PS51387">
    <property type="entry name" value="FAD_PCMH"/>
    <property type="match status" value="1"/>
</dbReference>
<dbReference type="InterPro" id="IPR012951">
    <property type="entry name" value="BBE"/>
</dbReference>
<evidence type="ECO:0000256" key="1">
    <source>
        <dbReference type="ARBA" id="ARBA00005466"/>
    </source>
</evidence>
<proteinExistence type="inferred from homology"/>
<dbReference type="InterPro" id="IPR016169">
    <property type="entry name" value="FAD-bd_PCMH_sub2"/>
</dbReference>
<dbReference type="InterPro" id="IPR050432">
    <property type="entry name" value="FAD-linked_Oxidoreductases_BP"/>
</dbReference>
<dbReference type="PANTHER" id="PTHR13878:SF91">
    <property type="entry name" value="FAD BINDING DOMAIN PROTEIN (AFU_ORTHOLOGUE AFUA_6G12070)-RELATED"/>
    <property type="match status" value="1"/>
</dbReference>
<dbReference type="GO" id="GO:0016491">
    <property type="term" value="F:oxidoreductase activity"/>
    <property type="evidence" value="ECO:0007669"/>
    <property type="project" value="UniProtKB-KW"/>
</dbReference>
<dbReference type="GO" id="GO:0071949">
    <property type="term" value="F:FAD binding"/>
    <property type="evidence" value="ECO:0007669"/>
    <property type="project" value="InterPro"/>
</dbReference>
<comment type="caution">
    <text evidence="5">The sequence shown here is derived from an EMBL/GenBank/DDBJ whole genome shotgun (WGS) entry which is preliminary data.</text>
</comment>
<dbReference type="InterPro" id="IPR006094">
    <property type="entry name" value="Oxid_FAD_bind_N"/>
</dbReference>
<evidence type="ECO:0000313" key="6">
    <source>
        <dbReference type="Proteomes" id="UP000190744"/>
    </source>
</evidence>
<organism evidence="5 6">
    <name type="scientific">Penicillium brasilianum</name>
    <dbReference type="NCBI Taxonomy" id="104259"/>
    <lineage>
        <taxon>Eukaryota</taxon>
        <taxon>Fungi</taxon>
        <taxon>Dikarya</taxon>
        <taxon>Ascomycota</taxon>
        <taxon>Pezizomycotina</taxon>
        <taxon>Eurotiomycetes</taxon>
        <taxon>Eurotiomycetidae</taxon>
        <taxon>Eurotiales</taxon>
        <taxon>Aspergillaceae</taxon>
        <taxon>Penicillium</taxon>
    </lineage>
</organism>
<dbReference type="SUPFAM" id="SSF56176">
    <property type="entry name" value="FAD-binding/transporter-associated domain-like"/>
    <property type="match status" value="1"/>
</dbReference>
<evidence type="ECO:0000256" key="3">
    <source>
        <dbReference type="SAM" id="SignalP"/>
    </source>
</evidence>
<feature type="chain" id="PRO_5013114583" evidence="3">
    <location>
        <begin position="18"/>
        <end position="566"/>
    </location>
</feature>
<comment type="similarity">
    <text evidence="1">Belongs to the oxygen-dependent FAD-linked oxidoreductase family.</text>
</comment>
<protein>
    <submittedName>
        <fullName evidence="5">FAD binding domain protein</fullName>
    </submittedName>
</protein>
<dbReference type="InterPro" id="IPR036318">
    <property type="entry name" value="FAD-bd_PCMH-like_sf"/>
</dbReference>
<reference evidence="6" key="1">
    <citation type="submission" date="2015-09" db="EMBL/GenBank/DDBJ databases">
        <authorList>
            <person name="Fill T.P."/>
            <person name="Baretta J.F."/>
            <person name="de Almeida L.G."/>
            <person name="Rocha M."/>
            <person name="de Souza D.H."/>
            <person name="Malavazi I."/>
            <person name="Cerdeira L.T."/>
            <person name="Hong H."/>
            <person name="Samborskyy M."/>
            <person name="de Vasconcelos A.T."/>
            <person name="Leadlay P."/>
            <person name="Rodrigues-Filho E."/>
        </authorList>
    </citation>
    <scope>NUCLEOTIDE SEQUENCE [LARGE SCALE GENOMIC DNA]</scope>
    <source>
        <strain evidence="6">LaBioMMi 136</strain>
    </source>
</reference>
<gene>
    <name evidence="5" type="ORF">PEBR_34419</name>
</gene>
<dbReference type="InterPro" id="IPR016166">
    <property type="entry name" value="FAD-bd_PCMH"/>
</dbReference>
<keyword evidence="2" id="KW-0560">Oxidoreductase</keyword>
<dbReference type="Pfam" id="PF01565">
    <property type="entry name" value="FAD_binding_4"/>
    <property type="match status" value="1"/>
</dbReference>
<evidence type="ECO:0000259" key="4">
    <source>
        <dbReference type="PROSITE" id="PS51387"/>
    </source>
</evidence>
<dbReference type="AlphaFoldDB" id="A0A1S9RDM6"/>
<dbReference type="EMBL" id="LJBN01000195">
    <property type="protein sequence ID" value="OOQ83515.1"/>
    <property type="molecule type" value="Genomic_DNA"/>
</dbReference>
<evidence type="ECO:0000256" key="2">
    <source>
        <dbReference type="ARBA" id="ARBA00023002"/>
    </source>
</evidence>
<evidence type="ECO:0000313" key="5">
    <source>
        <dbReference type="EMBL" id="OOQ83515.1"/>
    </source>
</evidence>
<dbReference type="Proteomes" id="UP000190744">
    <property type="component" value="Unassembled WGS sequence"/>
</dbReference>
<dbReference type="Pfam" id="PF08031">
    <property type="entry name" value="BBE"/>
    <property type="match status" value="1"/>
</dbReference>
<feature type="domain" description="FAD-binding PCMH-type" evidence="4">
    <location>
        <begin position="114"/>
        <end position="293"/>
    </location>
</feature>
<feature type="signal peptide" evidence="3">
    <location>
        <begin position="1"/>
        <end position="17"/>
    </location>
</feature>